<evidence type="ECO:0000313" key="4">
    <source>
        <dbReference type="EMBL" id="KAL0636224.1"/>
    </source>
</evidence>
<feature type="compositionally biased region" description="Pro residues" evidence="2">
    <location>
        <begin position="99"/>
        <end position="108"/>
    </location>
</feature>
<dbReference type="Gene3D" id="1.10.10.60">
    <property type="entry name" value="Homeodomain-like"/>
    <property type="match status" value="2"/>
</dbReference>
<organism evidence="4 5">
    <name type="scientific">Discina gigas</name>
    <dbReference type="NCBI Taxonomy" id="1032678"/>
    <lineage>
        <taxon>Eukaryota</taxon>
        <taxon>Fungi</taxon>
        <taxon>Dikarya</taxon>
        <taxon>Ascomycota</taxon>
        <taxon>Pezizomycotina</taxon>
        <taxon>Pezizomycetes</taxon>
        <taxon>Pezizales</taxon>
        <taxon>Discinaceae</taxon>
        <taxon>Discina</taxon>
    </lineage>
</organism>
<dbReference type="InterPro" id="IPR009057">
    <property type="entry name" value="Homeodomain-like_sf"/>
</dbReference>
<evidence type="ECO:0000256" key="1">
    <source>
        <dbReference type="ARBA" id="ARBA00023125"/>
    </source>
</evidence>
<accession>A0ABR3GJX5</accession>
<evidence type="ECO:0000313" key="5">
    <source>
        <dbReference type="Proteomes" id="UP001447188"/>
    </source>
</evidence>
<dbReference type="PROSITE" id="PS51253">
    <property type="entry name" value="HTH_CENPB"/>
    <property type="match status" value="1"/>
</dbReference>
<feature type="compositionally biased region" description="Basic residues" evidence="2">
    <location>
        <begin position="216"/>
        <end position="225"/>
    </location>
</feature>
<dbReference type="Proteomes" id="UP001447188">
    <property type="component" value="Unassembled WGS sequence"/>
</dbReference>
<dbReference type="InterPro" id="IPR006600">
    <property type="entry name" value="HTH_CenpB_DNA-bd_dom"/>
</dbReference>
<evidence type="ECO:0000256" key="2">
    <source>
        <dbReference type="SAM" id="MobiDB-lite"/>
    </source>
</evidence>
<feature type="region of interest" description="Disordered" evidence="2">
    <location>
        <begin position="83"/>
        <end position="114"/>
    </location>
</feature>
<dbReference type="InterPro" id="IPR041188">
    <property type="entry name" value="HTH_ABP1_N"/>
</dbReference>
<feature type="region of interest" description="Disordered" evidence="2">
    <location>
        <begin position="177"/>
        <end position="230"/>
    </location>
</feature>
<evidence type="ECO:0000259" key="3">
    <source>
        <dbReference type="PROSITE" id="PS51253"/>
    </source>
</evidence>
<sequence length="261" mass="30214">MDMDVAYPERATSPKKRKHEEATAGEKYELYLHASKNPQLKQRELAEWFETTFQKAINQSTVSRNLKKFKSNPTPLEVRFEAGCPPLPPSSLPTHPSHALPPTPPPSNPDDFSHPELDIALHDWYIGCDDRTSINHEALRVKADELNTQLYSEEKRQPCTNSWLDAWKRRHDAMDQRSVIGSEREGSRETDDADLKTEGESSVSPKPKNEDSEDKRRRKEIKRLRKDIEKREIQMAKAKIRKEASVRRLEELEKELGHPKM</sequence>
<protein>
    <recommendedName>
        <fullName evidence="3">HTH CENPB-type domain-containing protein</fullName>
    </recommendedName>
</protein>
<dbReference type="Pfam" id="PF18107">
    <property type="entry name" value="HTH_ABP1_N"/>
    <property type="match status" value="1"/>
</dbReference>
<dbReference type="EMBL" id="JBBBZM010000054">
    <property type="protein sequence ID" value="KAL0636224.1"/>
    <property type="molecule type" value="Genomic_DNA"/>
</dbReference>
<reference evidence="4 5" key="1">
    <citation type="submission" date="2024-02" db="EMBL/GenBank/DDBJ databases">
        <title>Discinaceae phylogenomics.</title>
        <authorList>
            <person name="Dirks A.C."/>
            <person name="James T.Y."/>
        </authorList>
    </citation>
    <scope>NUCLEOTIDE SEQUENCE [LARGE SCALE GENOMIC DNA]</scope>
    <source>
        <strain evidence="4 5">ACD0624</strain>
    </source>
</reference>
<proteinExistence type="predicted"/>
<feature type="domain" description="HTH CENPB-type" evidence="3">
    <location>
        <begin position="105"/>
        <end position="177"/>
    </location>
</feature>
<feature type="compositionally biased region" description="Basic and acidic residues" evidence="2">
    <location>
        <begin position="182"/>
        <end position="199"/>
    </location>
</feature>
<keyword evidence="5" id="KW-1185">Reference proteome</keyword>
<gene>
    <name evidence="4" type="ORF">Q9L58_004785</name>
</gene>
<dbReference type="SUPFAM" id="SSF46689">
    <property type="entry name" value="Homeodomain-like"/>
    <property type="match status" value="2"/>
</dbReference>
<feature type="region of interest" description="Disordered" evidence="2">
    <location>
        <begin position="1"/>
        <end position="24"/>
    </location>
</feature>
<dbReference type="Pfam" id="PF03221">
    <property type="entry name" value="HTH_Tnp_Tc5"/>
    <property type="match status" value="1"/>
</dbReference>
<comment type="caution">
    <text evidence="4">The sequence shown here is derived from an EMBL/GenBank/DDBJ whole genome shotgun (WGS) entry which is preliminary data.</text>
</comment>
<keyword evidence="1" id="KW-0238">DNA-binding</keyword>
<name>A0ABR3GJX5_9PEZI</name>